<dbReference type="Gene3D" id="2.60.40.1120">
    <property type="entry name" value="Carboxypeptidase-like, regulatory domain"/>
    <property type="match status" value="1"/>
</dbReference>
<keyword evidence="5 7" id="KW-0472">Membrane</keyword>
<keyword evidence="2 7" id="KW-0813">Transport</keyword>
<evidence type="ECO:0000313" key="10">
    <source>
        <dbReference type="EMBL" id="PQA54564.1"/>
    </source>
</evidence>
<feature type="chain" id="PRO_5015697504" evidence="8">
    <location>
        <begin position="33"/>
        <end position="1082"/>
    </location>
</feature>
<gene>
    <name evidence="10" type="ORF">C5O19_22735</name>
</gene>
<dbReference type="RefSeq" id="WP_104715686.1">
    <property type="nucleotide sequence ID" value="NZ_PTRA01000006.1"/>
</dbReference>
<dbReference type="InterPro" id="IPR012910">
    <property type="entry name" value="Plug_dom"/>
</dbReference>
<evidence type="ECO:0000256" key="2">
    <source>
        <dbReference type="ARBA" id="ARBA00022448"/>
    </source>
</evidence>
<dbReference type="NCBIfam" id="TIGR04056">
    <property type="entry name" value="OMP_RagA_SusC"/>
    <property type="match status" value="1"/>
</dbReference>
<dbReference type="InterPro" id="IPR023996">
    <property type="entry name" value="TonB-dep_OMP_SusC/RagA"/>
</dbReference>
<sequence length="1082" mass="120274">MKQLLPKPQRSLGYLSLLTALWMVLFSLTSQAQDRTLSGTVRGQDDQQPLAGVAVRVKNSNQGTTTNADGTYRLAVPASSETLIFTFVGYTTQEEAISSRTQIDVLLATDQRLLEEVVVTSLGITKAKRDLSYATQTIKAQDLVKAREPNPVNALVGKVAGLNIGASAELLRAPQVLLRGGRPLFVVDGVPIVSDTYNINPDDIESYDVIKGPSGSALYGSRATNGVIIITTKKGSKDKRGFSVEVNSSTMTENGFLAIPKVQDEYGPGNKGTYSFVDGRGGGLNDGDYDVWGPKFEGQLIAQYDSPIDPQTGKRIPTPWVARGKDNLKRFLRPGVLSTNSVAISATSGKTDLRFGITNQYQKGMVPNTSLNSTTFSATLGQNISDRVRFESNFNFSRQASANYPDVNYGPNSLIYNTVIWAGADWNVDDMKQLWQPGKEGIQQIYAEYQRYNNPWFVAKEWLRGHYNNTYNGYALMKFDLLKNLELQARTQVTGYELFRNEKMPYSATTYGREQAKGDYREDRRSLLENNTDVLLNYNKTFAHGISLRAVGGFSGRFFRYNSNYASTDYLSVPGVYTFDNSLNPTRANSFNSRMQVLSALYSVDVNLGRYATLSTTGRWDKNSTLPSDKNVYFYPSAGVSTVVSDYVRTPAAISFVKLRASYANVKEAFTQQNVYTAFSPLDGSNPLGYGQTFASPYEGPSYGTTVAYTISRPYNNEAAASYANALVDPNLKPSSRTSFEAGLDVRFLKNRIGLDVAYFSYLDGPRIFGLTLPEATGYSSLTTNGIKSQKRGLEIALTGTALKSARGLNWDVTLNWSTFQEYLKEIYGSQTRLNQFYKVGDRLDAYYGSAFARTREGQIINDASGRPVVNPVNQFLGYTNADFAFGFINKFNYRNFFLNVQVDGRVGGVIEDYIQKQTFRGGRHIETVQGKMGEARYQDYKGVASWVGPGVVLTNGNIQYDVDGNITNFESLSFSPMSDANKTYLQDWISRYYNTNEANMISRSFVKLREVTFGYQIPSQVLQGRLGFVKSASISFVGRNLLYWAEKKDLDVEQFVSYSDRGSSLQTPTTRRYGVNINLIF</sequence>
<dbReference type="EMBL" id="PTRA01000006">
    <property type="protein sequence ID" value="PQA54564.1"/>
    <property type="molecule type" value="Genomic_DNA"/>
</dbReference>
<dbReference type="Proteomes" id="UP000239590">
    <property type="component" value="Unassembled WGS sequence"/>
</dbReference>
<feature type="domain" description="TonB-dependent receptor plug" evidence="9">
    <location>
        <begin position="128"/>
        <end position="227"/>
    </location>
</feature>
<feature type="signal peptide" evidence="8">
    <location>
        <begin position="1"/>
        <end position="32"/>
    </location>
</feature>
<keyword evidence="3 7" id="KW-1134">Transmembrane beta strand</keyword>
<proteinExistence type="inferred from homology"/>
<keyword evidence="4 7" id="KW-0812">Transmembrane</keyword>
<organism evidence="10 11">
    <name type="scientific">Siphonobacter curvatus</name>
    <dbReference type="NCBI Taxonomy" id="2094562"/>
    <lineage>
        <taxon>Bacteria</taxon>
        <taxon>Pseudomonadati</taxon>
        <taxon>Bacteroidota</taxon>
        <taxon>Cytophagia</taxon>
        <taxon>Cytophagales</taxon>
        <taxon>Cytophagaceae</taxon>
        <taxon>Siphonobacter</taxon>
    </lineage>
</organism>
<evidence type="ECO:0000256" key="4">
    <source>
        <dbReference type="ARBA" id="ARBA00022692"/>
    </source>
</evidence>
<dbReference type="Pfam" id="PF13715">
    <property type="entry name" value="CarbopepD_reg_2"/>
    <property type="match status" value="1"/>
</dbReference>
<dbReference type="InterPro" id="IPR008969">
    <property type="entry name" value="CarboxyPept-like_regulatory"/>
</dbReference>
<evidence type="ECO:0000256" key="8">
    <source>
        <dbReference type="SAM" id="SignalP"/>
    </source>
</evidence>
<dbReference type="Gene3D" id="2.170.130.10">
    <property type="entry name" value="TonB-dependent receptor, plug domain"/>
    <property type="match status" value="1"/>
</dbReference>
<dbReference type="InterPro" id="IPR036942">
    <property type="entry name" value="Beta-barrel_TonB_sf"/>
</dbReference>
<comment type="similarity">
    <text evidence="7">Belongs to the TonB-dependent receptor family.</text>
</comment>
<reference evidence="11" key="1">
    <citation type="submission" date="2018-02" db="EMBL/GenBank/DDBJ databases">
        <title>Genome sequencing of Solimonas sp. HR-BB.</title>
        <authorList>
            <person name="Lee Y."/>
            <person name="Jeon C.O."/>
        </authorList>
    </citation>
    <scope>NUCLEOTIDE SEQUENCE [LARGE SCALE GENOMIC DNA]</scope>
    <source>
        <strain evidence="11">HR-U</strain>
    </source>
</reference>
<name>A0A2S7IGE7_9BACT</name>
<evidence type="ECO:0000256" key="1">
    <source>
        <dbReference type="ARBA" id="ARBA00004571"/>
    </source>
</evidence>
<dbReference type="GO" id="GO:0009279">
    <property type="term" value="C:cell outer membrane"/>
    <property type="evidence" value="ECO:0007669"/>
    <property type="project" value="UniProtKB-SubCell"/>
</dbReference>
<comment type="caution">
    <text evidence="10">The sequence shown here is derived from an EMBL/GenBank/DDBJ whole genome shotgun (WGS) entry which is preliminary data.</text>
</comment>
<keyword evidence="11" id="KW-1185">Reference proteome</keyword>
<evidence type="ECO:0000256" key="6">
    <source>
        <dbReference type="ARBA" id="ARBA00023237"/>
    </source>
</evidence>
<dbReference type="InterPro" id="IPR037066">
    <property type="entry name" value="Plug_dom_sf"/>
</dbReference>
<evidence type="ECO:0000259" key="9">
    <source>
        <dbReference type="Pfam" id="PF07715"/>
    </source>
</evidence>
<dbReference type="Gene3D" id="2.40.170.20">
    <property type="entry name" value="TonB-dependent receptor, beta-barrel domain"/>
    <property type="match status" value="1"/>
</dbReference>
<evidence type="ECO:0000256" key="7">
    <source>
        <dbReference type="PROSITE-ProRule" id="PRU01360"/>
    </source>
</evidence>
<dbReference type="InterPro" id="IPR023997">
    <property type="entry name" value="TonB-dep_OMP_SusC/RagA_CS"/>
</dbReference>
<dbReference type="PROSITE" id="PS52016">
    <property type="entry name" value="TONB_DEPENDENT_REC_3"/>
    <property type="match status" value="1"/>
</dbReference>
<keyword evidence="8" id="KW-0732">Signal</keyword>
<evidence type="ECO:0000256" key="5">
    <source>
        <dbReference type="ARBA" id="ARBA00023136"/>
    </source>
</evidence>
<dbReference type="AlphaFoldDB" id="A0A2S7IGE7"/>
<protein>
    <submittedName>
        <fullName evidence="10">SusC/RagA family TonB-linked outer membrane protein</fullName>
    </submittedName>
</protein>
<dbReference type="SUPFAM" id="SSF56935">
    <property type="entry name" value="Porins"/>
    <property type="match status" value="1"/>
</dbReference>
<comment type="subcellular location">
    <subcellularLocation>
        <location evidence="1 7">Cell outer membrane</location>
        <topology evidence="1 7">Multi-pass membrane protein</topology>
    </subcellularLocation>
</comment>
<dbReference type="Pfam" id="PF07715">
    <property type="entry name" value="Plug"/>
    <property type="match status" value="1"/>
</dbReference>
<keyword evidence="6 7" id="KW-0998">Cell outer membrane</keyword>
<evidence type="ECO:0000313" key="11">
    <source>
        <dbReference type="Proteomes" id="UP000239590"/>
    </source>
</evidence>
<accession>A0A2S7IGE7</accession>
<evidence type="ECO:0000256" key="3">
    <source>
        <dbReference type="ARBA" id="ARBA00022452"/>
    </source>
</evidence>
<dbReference type="NCBIfam" id="TIGR04057">
    <property type="entry name" value="SusC_RagA_signa"/>
    <property type="match status" value="1"/>
</dbReference>
<dbReference type="InterPro" id="IPR039426">
    <property type="entry name" value="TonB-dep_rcpt-like"/>
</dbReference>
<dbReference type="OrthoDB" id="9768177at2"/>
<dbReference type="SUPFAM" id="SSF49464">
    <property type="entry name" value="Carboxypeptidase regulatory domain-like"/>
    <property type="match status" value="1"/>
</dbReference>